<evidence type="ECO:0000313" key="1">
    <source>
        <dbReference type="EMBL" id="CAA2633498.1"/>
    </source>
</evidence>
<dbReference type="EMBL" id="LR743603">
    <property type="protein sequence ID" value="CAA2633498.1"/>
    <property type="molecule type" value="Genomic_DNA"/>
</dbReference>
<name>A0A7I8JSP0_SPIIN</name>
<protein>
    <submittedName>
        <fullName evidence="1">Uncharacterized protein</fullName>
    </submittedName>
</protein>
<accession>A0A7I8JSP0</accession>
<proteinExistence type="predicted"/>
<gene>
    <name evidence="1" type="ORF">SI7747_16019014</name>
</gene>
<dbReference type="AlphaFoldDB" id="A0A7I8JSP0"/>
<reference evidence="1 2" key="1">
    <citation type="submission" date="2019-12" db="EMBL/GenBank/DDBJ databases">
        <authorList>
            <person name="Scholz U."/>
            <person name="Mascher M."/>
            <person name="Fiebig A."/>
        </authorList>
    </citation>
    <scope>NUCLEOTIDE SEQUENCE</scope>
</reference>
<dbReference type="Proteomes" id="UP001189122">
    <property type="component" value="Unassembled WGS sequence"/>
</dbReference>
<keyword evidence="2" id="KW-1185">Reference proteome</keyword>
<sequence length="40" mass="4732">MVFRKSQRSEKKIYKILTQSSHVLFLGFHTNKNMMVNTTS</sequence>
<evidence type="ECO:0000313" key="2">
    <source>
        <dbReference type="Proteomes" id="UP001189122"/>
    </source>
</evidence>
<organism evidence="1">
    <name type="scientific">Spirodela intermedia</name>
    <name type="common">Intermediate duckweed</name>
    <dbReference type="NCBI Taxonomy" id="51605"/>
    <lineage>
        <taxon>Eukaryota</taxon>
        <taxon>Viridiplantae</taxon>
        <taxon>Streptophyta</taxon>
        <taxon>Embryophyta</taxon>
        <taxon>Tracheophyta</taxon>
        <taxon>Spermatophyta</taxon>
        <taxon>Magnoliopsida</taxon>
        <taxon>Liliopsida</taxon>
        <taxon>Araceae</taxon>
        <taxon>Lemnoideae</taxon>
        <taxon>Spirodela</taxon>
    </lineage>
</organism>
<dbReference type="EMBL" id="CACRZD030000016">
    <property type="protein sequence ID" value="CAA6672603.1"/>
    <property type="molecule type" value="Genomic_DNA"/>
</dbReference>